<dbReference type="GO" id="GO:0005634">
    <property type="term" value="C:nucleus"/>
    <property type="evidence" value="ECO:0007669"/>
    <property type="project" value="UniProtKB-SubCell"/>
</dbReference>
<keyword evidence="5" id="KW-0539">Nucleus</keyword>
<evidence type="ECO:0000256" key="2">
    <source>
        <dbReference type="ARBA" id="ARBA00022723"/>
    </source>
</evidence>
<accession>A0A7R7ZQA9</accession>
<evidence type="ECO:0000313" key="7">
    <source>
        <dbReference type="Proteomes" id="UP000637239"/>
    </source>
</evidence>
<dbReference type="GeneID" id="66983944"/>
<dbReference type="RefSeq" id="XP_043138108.1">
    <property type="nucleotide sequence ID" value="XM_043280539.1"/>
</dbReference>
<keyword evidence="7" id="KW-1185">Reference proteome</keyword>
<evidence type="ECO:0000256" key="1">
    <source>
        <dbReference type="ARBA" id="ARBA00004123"/>
    </source>
</evidence>
<dbReference type="Proteomes" id="UP000637239">
    <property type="component" value="Chromosome 5"/>
</dbReference>
<dbReference type="InterPro" id="IPR050815">
    <property type="entry name" value="TF_fung"/>
</dbReference>
<dbReference type="KEGG" id="ache:ACHE_50784S"/>
<organism evidence="6 7">
    <name type="scientific">Aspergillus chevalieri</name>
    <name type="common">Eurotium chevalieri</name>
    <dbReference type="NCBI Taxonomy" id="182096"/>
    <lineage>
        <taxon>Eukaryota</taxon>
        <taxon>Fungi</taxon>
        <taxon>Dikarya</taxon>
        <taxon>Ascomycota</taxon>
        <taxon>Pezizomycotina</taxon>
        <taxon>Eurotiomycetes</taxon>
        <taxon>Eurotiomycetidae</taxon>
        <taxon>Eurotiales</taxon>
        <taxon>Aspergillaceae</taxon>
        <taxon>Aspergillus</taxon>
        <taxon>Aspergillus subgen. Aspergillus</taxon>
    </lineage>
</organism>
<proteinExistence type="predicted"/>
<keyword evidence="3" id="KW-0805">Transcription regulation</keyword>
<sequence>MLGGGKYSPLSIQLGRYDIPLPSSDDSFAFGIFEQHDSISLELLDFDKSNPLPIQMPTKHGEPSFSLIIQGFNIWSVVSNRVSSRGQKDIPAWETDPFWGRGLEALEHWRAAQGSRMVYSPGNNNLQAYITRNQAERFAFLNLIYYITALFIHRQLTRLLPHQNGPSETTHPGWLHSNSSSRKLLENANNIIHLMKHLHYGIDLRAPFTCFCVFNAMATVAHAHKWFHTTPGTQDASELLEWGVEWLREAGNHWEIAQGWYNTLTEIIATYDCLDMGSPHLSDTQRHKLSHIHDRLARLDESSAPIAQILSPQDSQPEQLDIGTRDPQQEDCGQYPAVWNLETGQESQLLDLDPHNPSLTALQNGPFQPPEGLAFDHDFLTAVLSDPSGNLIPMH</sequence>
<dbReference type="PANTHER" id="PTHR47338">
    <property type="entry name" value="ZN(II)2CYS6 TRANSCRIPTION FACTOR (EUROFUNG)-RELATED"/>
    <property type="match status" value="1"/>
</dbReference>
<dbReference type="GO" id="GO:0046872">
    <property type="term" value="F:metal ion binding"/>
    <property type="evidence" value="ECO:0007669"/>
    <property type="project" value="UniProtKB-KW"/>
</dbReference>
<evidence type="ECO:0000256" key="4">
    <source>
        <dbReference type="ARBA" id="ARBA00023163"/>
    </source>
</evidence>
<gene>
    <name evidence="6" type="ORF">ACHE_50784S</name>
</gene>
<evidence type="ECO:0000313" key="6">
    <source>
        <dbReference type="EMBL" id="BCR89586.1"/>
    </source>
</evidence>
<evidence type="ECO:0008006" key="8">
    <source>
        <dbReference type="Google" id="ProtNLM"/>
    </source>
</evidence>
<reference evidence="6" key="2">
    <citation type="submission" date="2021-02" db="EMBL/GenBank/DDBJ databases">
        <title>Aspergillus chevalieri M1 genome sequence.</title>
        <authorList>
            <person name="Kadooka C."/>
            <person name="Mori K."/>
            <person name="Futagami T."/>
        </authorList>
    </citation>
    <scope>NUCLEOTIDE SEQUENCE</scope>
    <source>
        <strain evidence="6">M1</strain>
    </source>
</reference>
<evidence type="ECO:0000256" key="3">
    <source>
        <dbReference type="ARBA" id="ARBA00023015"/>
    </source>
</evidence>
<dbReference type="PANTHER" id="PTHR47338:SF5">
    <property type="entry name" value="ZN(II)2CYS6 TRANSCRIPTION FACTOR (EUROFUNG)"/>
    <property type="match status" value="1"/>
</dbReference>
<keyword evidence="2" id="KW-0479">Metal-binding</keyword>
<dbReference type="EMBL" id="AP024420">
    <property type="protein sequence ID" value="BCR89586.1"/>
    <property type="molecule type" value="Genomic_DNA"/>
</dbReference>
<keyword evidence="4" id="KW-0804">Transcription</keyword>
<comment type="subcellular location">
    <subcellularLocation>
        <location evidence="1">Nucleus</location>
    </subcellularLocation>
</comment>
<dbReference type="AlphaFoldDB" id="A0A7R7ZQA9"/>
<dbReference type="CDD" id="cd12148">
    <property type="entry name" value="fungal_TF_MHR"/>
    <property type="match status" value="1"/>
</dbReference>
<protein>
    <recommendedName>
        <fullName evidence="8">C6 transcription factor</fullName>
    </recommendedName>
</protein>
<dbReference type="GO" id="GO:0000981">
    <property type="term" value="F:DNA-binding transcription factor activity, RNA polymerase II-specific"/>
    <property type="evidence" value="ECO:0007669"/>
    <property type="project" value="InterPro"/>
</dbReference>
<name>A0A7R7ZQA9_ASPCH</name>
<reference evidence="6" key="1">
    <citation type="submission" date="2021-01" db="EMBL/GenBank/DDBJ databases">
        <authorList>
            <consortium name="Aspergillus chevalieri M1 genome sequencing consortium"/>
            <person name="Kazuki M."/>
            <person name="Futagami T."/>
        </authorList>
    </citation>
    <scope>NUCLEOTIDE SEQUENCE</scope>
    <source>
        <strain evidence="6">M1</strain>
    </source>
</reference>
<evidence type="ECO:0000256" key="5">
    <source>
        <dbReference type="ARBA" id="ARBA00023242"/>
    </source>
</evidence>